<keyword evidence="2" id="KW-1185">Reference proteome</keyword>
<dbReference type="OrthoDB" id="6130266at2759"/>
<sequence length="419" mass="47551">MSALRRIESLLLSTSEEVLNLNDALNCHIDSSNSQFQEIKDKFASLITVKAQTSSALTSVQDVFTQTQLIKSEIEINNKAFVNKSNSLWDKLNAVSNEIKSVNLKSSHVNVLTETYISEGKLDCVDVIVVHVGTNNVSDGDSVHAIIDDYRNLICTVRQSLPRTELVISSILPRPTHYQANRTIYDVNNRLFSLEEQHVEILDNTLDFLYGDQPNLTLFADHVHTNVAGAKVLSHSIISCVNTLLNLSDCTSETQSNFQSVRSTGRRFIPFNTTTQQQNVFRQTYWRSKSLVLDMFKQVSDPDEPELCRASHRSVLSVFGGTIKYDEFKKRFTTKKYYMQRALLLKPFQHEYAVVKNGHRTSKSKIEDAVSKALDDDDISGIVFTGIVTCLDSYYDEKQHLRQLKKALLRMRRKGKIVS</sequence>
<dbReference type="Gene3D" id="3.40.50.1110">
    <property type="entry name" value="SGNH hydrolase"/>
    <property type="match status" value="1"/>
</dbReference>
<protein>
    <recommendedName>
        <fullName evidence="3">SGNH hydrolase-type esterase domain-containing protein</fullName>
    </recommendedName>
</protein>
<dbReference type="InterPro" id="IPR036514">
    <property type="entry name" value="SGNH_hydro_sf"/>
</dbReference>
<gene>
    <name evidence="1" type="ORF">MCOR_5969</name>
</gene>
<organism evidence="1 2">
    <name type="scientific">Mytilus coruscus</name>
    <name type="common">Sea mussel</name>
    <dbReference type="NCBI Taxonomy" id="42192"/>
    <lineage>
        <taxon>Eukaryota</taxon>
        <taxon>Metazoa</taxon>
        <taxon>Spiralia</taxon>
        <taxon>Lophotrochozoa</taxon>
        <taxon>Mollusca</taxon>
        <taxon>Bivalvia</taxon>
        <taxon>Autobranchia</taxon>
        <taxon>Pteriomorphia</taxon>
        <taxon>Mytilida</taxon>
        <taxon>Mytiloidea</taxon>
        <taxon>Mytilidae</taxon>
        <taxon>Mytilinae</taxon>
        <taxon>Mytilus</taxon>
    </lineage>
</organism>
<reference evidence="1 2" key="1">
    <citation type="submission" date="2020-06" db="EMBL/GenBank/DDBJ databases">
        <authorList>
            <person name="Li R."/>
            <person name="Bekaert M."/>
        </authorList>
    </citation>
    <scope>NUCLEOTIDE SEQUENCE [LARGE SCALE GENOMIC DNA]</scope>
    <source>
        <strain evidence="2">wild</strain>
    </source>
</reference>
<evidence type="ECO:0000313" key="2">
    <source>
        <dbReference type="Proteomes" id="UP000507470"/>
    </source>
</evidence>
<evidence type="ECO:0008006" key="3">
    <source>
        <dbReference type="Google" id="ProtNLM"/>
    </source>
</evidence>
<evidence type="ECO:0000313" key="1">
    <source>
        <dbReference type="EMBL" id="CAC5365167.1"/>
    </source>
</evidence>
<proteinExistence type="predicted"/>
<name>A0A6J8ACT7_MYTCO</name>
<dbReference type="EMBL" id="CACVKT020001098">
    <property type="protein sequence ID" value="CAC5365167.1"/>
    <property type="molecule type" value="Genomic_DNA"/>
</dbReference>
<dbReference type="SUPFAM" id="SSF52266">
    <property type="entry name" value="SGNH hydrolase"/>
    <property type="match status" value="1"/>
</dbReference>
<dbReference type="AlphaFoldDB" id="A0A6J8ACT7"/>
<dbReference type="Proteomes" id="UP000507470">
    <property type="component" value="Unassembled WGS sequence"/>
</dbReference>
<accession>A0A6J8ACT7</accession>